<keyword evidence="2" id="KW-1185">Reference proteome</keyword>
<accession>A0A6S6R5C8</accession>
<organism evidence="1 2">
    <name type="scientific">Anaerocolumna cellulosilytica</name>
    <dbReference type="NCBI Taxonomy" id="433286"/>
    <lineage>
        <taxon>Bacteria</taxon>
        <taxon>Bacillati</taxon>
        <taxon>Bacillota</taxon>
        <taxon>Clostridia</taxon>
        <taxon>Lachnospirales</taxon>
        <taxon>Lachnospiraceae</taxon>
        <taxon>Anaerocolumna</taxon>
    </lineage>
</organism>
<gene>
    <name evidence="1" type="ORF">acsn021_28660</name>
</gene>
<evidence type="ECO:0000313" key="1">
    <source>
        <dbReference type="EMBL" id="BCJ95297.1"/>
    </source>
</evidence>
<dbReference type="Proteomes" id="UP000515561">
    <property type="component" value="Chromosome"/>
</dbReference>
<evidence type="ECO:0000313" key="2">
    <source>
        <dbReference type="Proteomes" id="UP000515561"/>
    </source>
</evidence>
<protein>
    <submittedName>
        <fullName evidence="1">Uncharacterized protein</fullName>
    </submittedName>
</protein>
<dbReference type="Pfam" id="PF18952">
    <property type="entry name" value="DUF5696"/>
    <property type="match status" value="1"/>
</dbReference>
<sequence length="776" mass="87879">MNRKKSITCRRFSLLAVGVVITVSGLSLLFSKPTKALPDRMDTALQKVSYEAEKNLIQSEDFAVKSEYSLQQSLPEGVLVSSSGSSIKEHNLIAENRNYQMYFKEEALSILIRDKKTGAVMESVVEEDDGKSNTTWQSFMKSGVVLQVLKGINIVPTTVDVRSAKKEVTLQEDGFLAKVSMTEYGISFELKVSLTEDGFTAEIPNNSIVETSEEYKIGEIYVYPFLGNTYLGERNGYMFIPDGNGALIYLEDNEGRFSSNFSQYVYGMNAGLDEAYTLSLLWGEYQSVNEAEKIMAPVFGMVHTDSEMGYLGIIESGDYSAKIEAYPNGAYTDYNWICSKFVLRQIYTQPTGNKEGSVVTRQAKRNEFDIKIHYRFVSGEKADYTGLALNYRSYLLESGEIHKQSDSFQMKLDFLGIDKENWLIFKRNVTMTTVHNIREIYQNLREAGVTDIVSVYKGWQKDGVYSFPVTSYKADGDIGGTKALTKLISDAKAQGINLYLAQDALRINPSFHNANFNIMKQITKRVYQEYVYKDVFKSFRFLTPVRSAQNLKQAAASYKKSGIENIMLSGISNILFTYSSKGEVYSRTNTAKTYEEAVKAMDTEFSLLLEKPFAYLWKYADGVNEMPVASSNYIFTDEEVPFLSIVFKGVLPMYSEYINFEANKQEFFLKLAEMGINPSFYITYEDPANLQYTNSSDLYSSKYSVYKEYILTYYKDLKAIHEKTEGAMITDHQQFSNGLTVVTYDNGVKVYINYSTDTAIQTDGYVVAPMSYKVGE</sequence>
<dbReference type="AlphaFoldDB" id="A0A6S6R5C8"/>
<dbReference type="EMBL" id="AP023367">
    <property type="protein sequence ID" value="BCJ95297.1"/>
    <property type="molecule type" value="Genomic_DNA"/>
</dbReference>
<reference evidence="1 2" key="1">
    <citation type="journal article" date="2016" name="Int. J. Syst. Evol. Microbiol.">
        <title>Descriptions of Anaerotaenia torta gen. nov., sp. nov. and Anaerocolumna cellulosilytica gen. nov., sp. nov. isolated from a methanogenic reactor of cattle waste.</title>
        <authorList>
            <person name="Uek A."/>
            <person name="Ohtaki Y."/>
            <person name="Kaku N."/>
            <person name="Ueki K."/>
        </authorList>
    </citation>
    <scope>NUCLEOTIDE SEQUENCE [LARGE SCALE GENOMIC DNA]</scope>
    <source>
        <strain evidence="1 2">SN021</strain>
    </source>
</reference>
<dbReference type="RefSeq" id="WP_184094004.1">
    <property type="nucleotide sequence ID" value="NZ_AP023367.1"/>
</dbReference>
<dbReference type="KEGG" id="acel:acsn021_28660"/>
<dbReference type="InterPro" id="IPR043751">
    <property type="entry name" value="DUF5696"/>
</dbReference>
<name>A0A6S6R5C8_9FIRM</name>
<proteinExistence type="predicted"/>